<name>A0A8I2C3F8_BRAEL</name>
<proteinExistence type="predicted"/>
<accession>A0A8I2C3F8</accession>
<comment type="caution">
    <text evidence="1">The sequence shown here is derived from an EMBL/GenBank/DDBJ whole genome shotgun (WGS) entry which is preliminary data.</text>
</comment>
<organism evidence="1 2">
    <name type="scientific">Bradyrhizobium elkanii</name>
    <dbReference type="NCBI Taxonomy" id="29448"/>
    <lineage>
        <taxon>Bacteria</taxon>
        <taxon>Pseudomonadati</taxon>
        <taxon>Pseudomonadota</taxon>
        <taxon>Alphaproteobacteria</taxon>
        <taxon>Hyphomicrobiales</taxon>
        <taxon>Nitrobacteraceae</taxon>
        <taxon>Bradyrhizobium</taxon>
    </lineage>
</organism>
<dbReference type="EMBL" id="JAFICZ010000001">
    <property type="protein sequence ID" value="MBP1293529.1"/>
    <property type="molecule type" value="Genomic_DNA"/>
</dbReference>
<dbReference type="Proteomes" id="UP000673383">
    <property type="component" value="Unassembled WGS sequence"/>
</dbReference>
<sequence length="127" mass="14525">MPMTRRQGITNRCESKIPKRKKPRPHTRLSCKIEYFIQVTSVYLSGRSAFFTDNPDESLFRTVAKDAHHRLNCVGNFLQLRRHLVQQCACSADNQRAGLIIPFAYVKDKPQSVSSTTTSVVEMTPLR</sequence>
<reference evidence="1" key="1">
    <citation type="submission" date="2021-02" db="EMBL/GenBank/DDBJ databases">
        <title>Genomic Encyclopedia of Type Strains, Phase IV (KMG-V): Genome sequencing to study the core and pangenomes of soil and plant-associated prokaryotes.</title>
        <authorList>
            <person name="Whitman W."/>
        </authorList>
    </citation>
    <scope>NUCLEOTIDE SEQUENCE</scope>
    <source>
        <strain evidence="1">USDA 406</strain>
    </source>
</reference>
<gene>
    <name evidence="1" type="ORF">JOH49_003282</name>
</gene>
<evidence type="ECO:0000313" key="2">
    <source>
        <dbReference type="Proteomes" id="UP000673383"/>
    </source>
</evidence>
<dbReference type="RefSeq" id="WP_259245183.1">
    <property type="nucleotide sequence ID" value="NZ_JANUFP010000001.1"/>
</dbReference>
<protein>
    <submittedName>
        <fullName evidence="1">Uncharacterized protein</fullName>
    </submittedName>
</protein>
<evidence type="ECO:0000313" key="1">
    <source>
        <dbReference type="EMBL" id="MBP1293529.1"/>
    </source>
</evidence>
<dbReference type="AlphaFoldDB" id="A0A8I2C3F8"/>